<accession>A0A5N6NJ35</accession>
<reference evidence="1 2" key="1">
    <citation type="submission" date="2019-05" db="EMBL/GenBank/DDBJ databases">
        <title>Mikania micrantha, genome provides insights into the molecular mechanism of rapid growth.</title>
        <authorList>
            <person name="Liu B."/>
        </authorList>
    </citation>
    <scope>NUCLEOTIDE SEQUENCE [LARGE SCALE GENOMIC DNA]</scope>
    <source>
        <strain evidence="1">NLD-2019</strain>
        <tissue evidence="1">Leaf</tissue>
    </source>
</reference>
<evidence type="ECO:0000313" key="1">
    <source>
        <dbReference type="EMBL" id="KAD4888108.1"/>
    </source>
</evidence>
<name>A0A5N6NJ35_9ASTR</name>
<dbReference type="AlphaFoldDB" id="A0A5N6NJ35"/>
<gene>
    <name evidence="1" type="ORF">E3N88_20181</name>
</gene>
<organism evidence="1 2">
    <name type="scientific">Mikania micrantha</name>
    <name type="common">bitter vine</name>
    <dbReference type="NCBI Taxonomy" id="192012"/>
    <lineage>
        <taxon>Eukaryota</taxon>
        <taxon>Viridiplantae</taxon>
        <taxon>Streptophyta</taxon>
        <taxon>Embryophyta</taxon>
        <taxon>Tracheophyta</taxon>
        <taxon>Spermatophyta</taxon>
        <taxon>Magnoliopsida</taxon>
        <taxon>eudicotyledons</taxon>
        <taxon>Gunneridae</taxon>
        <taxon>Pentapetalae</taxon>
        <taxon>asterids</taxon>
        <taxon>campanulids</taxon>
        <taxon>Asterales</taxon>
        <taxon>Asteraceae</taxon>
        <taxon>Asteroideae</taxon>
        <taxon>Heliantheae alliance</taxon>
        <taxon>Eupatorieae</taxon>
        <taxon>Mikania</taxon>
    </lineage>
</organism>
<keyword evidence="2" id="KW-1185">Reference proteome</keyword>
<protein>
    <submittedName>
        <fullName evidence="1">Uncharacterized protein</fullName>
    </submittedName>
</protein>
<sequence length="213" mass="24336">MARSRALILPLQSTKSANSCILRLKTNGLQLSGFFTMDFGFIMTQVRPSMPILMPTCAPFLMLTGMVARMTVDPPGDLLYILATILFLGLLEKKRLYLGHLPRLSIRRWLTLWLNLPGLRPYYESYVFQWFRHPRYGVITWVLHIYQLIKSPGFVCCLVYFGGGEIQLTEVKRGWQVSVLAGGRFMPGKNFCLAWKNCRMAGAFHPPPSRYAP</sequence>
<evidence type="ECO:0000313" key="2">
    <source>
        <dbReference type="Proteomes" id="UP000326396"/>
    </source>
</evidence>
<dbReference type="Proteomes" id="UP000326396">
    <property type="component" value="Linkage Group LG19"/>
</dbReference>
<comment type="caution">
    <text evidence="1">The sequence shown here is derived from an EMBL/GenBank/DDBJ whole genome shotgun (WGS) entry which is preliminary data.</text>
</comment>
<proteinExistence type="predicted"/>
<dbReference type="EMBL" id="SZYD01000011">
    <property type="protein sequence ID" value="KAD4888108.1"/>
    <property type="molecule type" value="Genomic_DNA"/>
</dbReference>